<evidence type="ECO:0000259" key="10">
    <source>
        <dbReference type="Pfam" id="PF08704"/>
    </source>
</evidence>
<evidence type="ECO:0000256" key="6">
    <source>
        <dbReference type="ARBA" id="ARBA00023242"/>
    </source>
</evidence>
<dbReference type="Pfam" id="PF08704">
    <property type="entry name" value="GCD14"/>
    <property type="match status" value="1"/>
</dbReference>
<evidence type="ECO:0000256" key="5">
    <source>
        <dbReference type="ARBA" id="ARBA00022694"/>
    </source>
</evidence>
<comment type="catalytic activity">
    <reaction evidence="8">
        <text>adenosine(58) in tRNA + S-adenosyl-L-methionine = N(1)-methyladenosine(58) in tRNA + S-adenosyl-L-homocysteine + H(+)</text>
        <dbReference type="Rhea" id="RHEA:43152"/>
        <dbReference type="Rhea" id="RHEA-COMP:10365"/>
        <dbReference type="Rhea" id="RHEA-COMP:10366"/>
        <dbReference type="ChEBI" id="CHEBI:15378"/>
        <dbReference type="ChEBI" id="CHEBI:57856"/>
        <dbReference type="ChEBI" id="CHEBI:59789"/>
        <dbReference type="ChEBI" id="CHEBI:74411"/>
        <dbReference type="ChEBI" id="CHEBI:74491"/>
        <dbReference type="EC" id="2.1.1.220"/>
    </reaction>
</comment>
<dbReference type="Gene3D" id="3.10.330.20">
    <property type="match status" value="1"/>
</dbReference>
<feature type="binding site" evidence="9">
    <location>
        <position position="143"/>
    </location>
    <ligand>
        <name>S-adenosyl-L-methionine</name>
        <dbReference type="ChEBI" id="CHEBI:59789"/>
    </ligand>
</feature>
<evidence type="ECO:0000256" key="8">
    <source>
        <dbReference type="PIRNR" id="PIRNR017269"/>
    </source>
</evidence>
<evidence type="ECO:0000256" key="3">
    <source>
        <dbReference type="ARBA" id="ARBA00022679"/>
    </source>
</evidence>
<evidence type="ECO:0000256" key="7">
    <source>
        <dbReference type="ARBA" id="ARBA00048481"/>
    </source>
</evidence>
<dbReference type="EC" id="2.1.1.220" evidence="8"/>
<dbReference type="GO" id="GO:0005634">
    <property type="term" value="C:nucleus"/>
    <property type="evidence" value="ECO:0007669"/>
    <property type="project" value="UniProtKB-SubCell"/>
</dbReference>
<organism evidence="11 12">
    <name type="scientific">Popillia japonica</name>
    <name type="common">Japanese beetle</name>
    <dbReference type="NCBI Taxonomy" id="7064"/>
    <lineage>
        <taxon>Eukaryota</taxon>
        <taxon>Metazoa</taxon>
        <taxon>Ecdysozoa</taxon>
        <taxon>Arthropoda</taxon>
        <taxon>Hexapoda</taxon>
        <taxon>Insecta</taxon>
        <taxon>Pterygota</taxon>
        <taxon>Neoptera</taxon>
        <taxon>Endopterygota</taxon>
        <taxon>Coleoptera</taxon>
        <taxon>Polyphaga</taxon>
        <taxon>Scarabaeiformia</taxon>
        <taxon>Scarabaeidae</taxon>
        <taxon>Rutelinae</taxon>
        <taxon>Popillia</taxon>
    </lineage>
</organism>
<protein>
    <recommendedName>
        <fullName evidence="8">tRNA (adenine(58)-N(1))-methyltransferase catalytic subunit TRMT61A</fullName>
        <ecNumber evidence="8">2.1.1.220</ecNumber>
    </recommendedName>
</protein>
<feature type="binding site" evidence="9">
    <location>
        <position position="191"/>
    </location>
    <ligand>
        <name>S-adenosyl-L-methionine</name>
        <dbReference type="ChEBI" id="CHEBI:59789"/>
    </ligand>
</feature>
<dbReference type="PANTHER" id="PTHR12133">
    <property type="entry name" value="TRNA (ADENINE(58)-N(1))-METHYLTRANSFERASE"/>
    <property type="match status" value="1"/>
</dbReference>
<keyword evidence="2 8" id="KW-0489">Methyltransferase</keyword>
<comment type="similarity">
    <text evidence="8">Belongs to the class I-like SAM-binding methyltransferase superfamily. TRM61 family.</text>
</comment>
<comment type="caution">
    <text evidence="11">The sequence shown here is derived from an EMBL/GenBank/DDBJ whole genome shotgun (WGS) entry which is preliminary data.</text>
</comment>
<comment type="subcellular location">
    <subcellularLocation>
        <location evidence="1 8">Nucleus</location>
    </subcellularLocation>
</comment>
<dbReference type="InterPro" id="IPR049470">
    <property type="entry name" value="TRM61_C"/>
</dbReference>
<evidence type="ECO:0000256" key="2">
    <source>
        <dbReference type="ARBA" id="ARBA00022603"/>
    </source>
</evidence>
<dbReference type="PIRSF" id="PIRSF017269">
    <property type="entry name" value="GCD14"/>
    <property type="match status" value="1"/>
</dbReference>
<dbReference type="SUPFAM" id="SSF53335">
    <property type="entry name" value="S-adenosyl-L-methionine-dependent methyltransferases"/>
    <property type="match status" value="1"/>
</dbReference>
<feature type="binding site" evidence="9">
    <location>
        <begin position="122"/>
        <end position="125"/>
    </location>
    <ligand>
        <name>S-adenosyl-L-methionine</name>
        <dbReference type="ChEBI" id="CHEBI:59789"/>
    </ligand>
</feature>
<comment type="catalytic activity">
    <reaction evidence="7">
        <text>an adenosine in mRNA + S-adenosyl-L-methionine = an N(1)-methyladenosine in mRNA + S-adenosyl-L-homocysteine + H(+)</text>
        <dbReference type="Rhea" id="RHEA:55392"/>
        <dbReference type="Rhea" id="RHEA-COMP:12414"/>
        <dbReference type="Rhea" id="RHEA-COMP:12415"/>
        <dbReference type="ChEBI" id="CHEBI:15378"/>
        <dbReference type="ChEBI" id="CHEBI:57856"/>
        <dbReference type="ChEBI" id="CHEBI:59789"/>
        <dbReference type="ChEBI" id="CHEBI:74411"/>
        <dbReference type="ChEBI" id="CHEBI:74491"/>
    </reaction>
</comment>
<evidence type="ECO:0000313" key="12">
    <source>
        <dbReference type="Proteomes" id="UP001458880"/>
    </source>
</evidence>
<sequence>MSFDGFKTLIKEGDTVILYLTIHQVYAVTAESKTLSKKGTLVDNVFQTPYGALKCGDLINKEYGSKINLSKGWGYILQPTPELWTLTLPHRTQIIYTPDASMIVLQLELSPGNIVIECGTGSGSLSHALIRSIKPHGHLYTFDFHENRVNIAQREFNSHGLSKYVTVQQQDVCADGFGTELERKADAVFLDLPHPWLAIPHAAKCIKDTGGRICSFSPCIEQVQKACLKLKDVGFQELQTVEVLQTQYSVQTKSLSVLNLEFLKSPRLDNGSVKNEKESIRTLTAAPPVQQPGHTGFLTFATLPPIWARNIRITLDECNNAEIDE</sequence>
<evidence type="ECO:0000313" key="11">
    <source>
        <dbReference type="EMBL" id="KAK9754743.1"/>
    </source>
</evidence>
<dbReference type="FunFam" id="3.40.50.150:FF:000247">
    <property type="entry name" value="tRNA (adenine(58)-N(1))-methyltransferase catalytic subunit TRM61"/>
    <property type="match status" value="1"/>
</dbReference>
<accession>A0AAW1NCW9</accession>
<dbReference type="AlphaFoldDB" id="A0AAW1NCW9"/>
<feature type="domain" description="tRNA (adenine(58)-N(1))-methyltransferase catalytic subunit TRM61 C-terminal" evidence="10">
    <location>
        <begin position="72"/>
        <end position="302"/>
    </location>
</feature>
<dbReference type="EMBL" id="JASPKY010000005">
    <property type="protein sequence ID" value="KAK9754743.1"/>
    <property type="molecule type" value="Genomic_DNA"/>
</dbReference>
<dbReference type="GO" id="GO:0160107">
    <property type="term" value="F:tRNA (adenine(58)-N1)-methyltransferase activity"/>
    <property type="evidence" value="ECO:0007669"/>
    <property type="project" value="UniProtKB-EC"/>
</dbReference>
<dbReference type="Proteomes" id="UP001458880">
    <property type="component" value="Unassembled WGS sequence"/>
</dbReference>
<dbReference type="GO" id="GO:0030488">
    <property type="term" value="P:tRNA methylation"/>
    <property type="evidence" value="ECO:0007669"/>
    <property type="project" value="InterPro"/>
</dbReference>
<dbReference type="PROSITE" id="PS51620">
    <property type="entry name" value="SAM_TRM61"/>
    <property type="match status" value="1"/>
</dbReference>
<dbReference type="Gene3D" id="3.40.50.150">
    <property type="entry name" value="Vaccinia Virus protein VP39"/>
    <property type="match status" value="1"/>
</dbReference>
<dbReference type="PANTHER" id="PTHR12133:SF2">
    <property type="entry name" value="TRNA (ADENINE(58)-N(1))-METHYLTRANSFERASE CATALYTIC SUBUNIT TRMT61A"/>
    <property type="match status" value="1"/>
</dbReference>
<comment type="function">
    <text evidence="8">Catalytic subunit of tRNA (adenine-N(1)-)-methyltransferase, which catalyzes the formation of N(1)-methyladenine at position 58 (m1A58) in initiator methionyl-tRNA.</text>
</comment>
<keyword evidence="12" id="KW-1185">Reference proteome</keyword>
<keyword evidence="4 8" id="KW-0949">S-adenosyl-L-methionine</keyword>
<dbReference type="CDD" id="cd02440">
    <property type="entry name" value="AdoMet_MTases"/>
    <property type="match status" value="1"/>
</dbReference>
<reference evidence="11 12" key="1">
    <citation type="journal article" date="2024" name="BMC Genomics">
        <title>De novo assembly and annotation of Popillia japonica's genome with initial clues to its potential as an invasive pest.</title>
        <authorList>
            <person name="Cucini C."/>
            <person name="Boschi S."/>
            <person name="Funari R."/>
            <person name="Cardaioli E."/>
            <person name="Iannotti N."/>
            <person name="Marturano G."/>
            <person name="Paoli F."/>
            <person name="Bruttini M."/>
            <person name="Carapelli A."/>
            <person name="Frati F."/>
            <person name="Nardi F."/>
        </authorList>
    </citation>
    <scope>NUCLEOTIDE SEQUENCE [LARGE SCALE GENOMIC DNA]</scope>
    <source>
        <strain evidence="11">DMR45628</strain>
    </source>
</reference>
<dbReference type="InterPro" id="IPR014816">
    <property type="entry name" value="tRNA_MeTrfase_Gcd14"/>
</dbReference>
<proteinExistence type="inferred from homology"/>
<dbReference type="FunFam" id="3.10.330.20:FF:000002">
    <property type="entry name" value="tRNA (adenine(58)-N(1))-methyltransferase catalytic subunit TRMT61A"/>
    <property type="match status" value="1"/>
</dbReference>
<evidence type="ECO:0000256" key="4">
    <source>
        <dbReference type="ARBA" id="ARBA00022691"/>
    </source>
</evidence>
<evidence type="ECO:0000256" key="1">
    <source>
        <dbReference type="ARBA" id="ARBA00004123"/>
    </source>
</evidence>
<dbReference type="GO" id="GO:0031515">
    <property type="term" value="C:tRNA (m1A) methyltransferase complex"/>
    <property type="evidence" value="ECO:0007669"/>
    <property type="project" value="UniProtKB-UniRule"/>
</dbReference>
<dbReference type="InterPro" id="IPR029063">
    <property type="entry name" value="SAM-dependent_MTases_sf"/>
</dbReference>
<evidence type="ECO:0000256" key="9">
    <source>
        <dbReference type="PIRSR" id="PIRSR017269-1"/>
    </source>
</evidence>
<gene>
    <name evidence="11" type="ORF">QE152_g1025</name>
</gene>
<name>A0AAW1NCW9_POPJA</name>
<feature type="binding site" evidence="9">
    <location>
        <position position="171"/>
    </location>
    <ligand>
        <name>S-adenosyl-L-methionine</name>
        <dbReference type="ChEBI" id="CHEBI:59789"/>
    </ligand>
</feature>
<keyword evidence="6 8" id="KW-0539">Nucleus</keyword>
<keyword evidence="3 8" id="KW-0808">Transferase</keyword>
<keyword evidence="5 8" id="KW-0819">tRNA processing</keyword>